<dbReference type="FunCoup" id="A0A2V0NWQ3">
    <property type="interactions" value="749"/>
</dbReference>
<feature type="compositionally biased region" description="Low complexity" evidence="1">
    <location>
        <begin position="94"/>
        <end position="107"/>
    </location>
</feature>
<evidence type="ECO:0000256" key="1">
    <source>
        <dbReference type="SAM" id="MobiDB-lite"/>
    </source>
</evidence>
<evidence type="ECO:0008006" key="4">
    <source>
        <dbReference type="Google" id="ProtNLM"/>
    </source>
</evidence>
<dbReference type="PANTHER" id="PTHR31808:SF4">
    <property type="entry name" value="LIGASE, PUTATIVE (DUF760)-RELATED"/>
    <property type="match status" value="1"/>
</dbReference>
<dbReference type="Proteomes" id="UP000247498">
    <property type="component" value="Unassembled WGS sequence"/>
</dbReference>
<accession>A0A2V0NWQ3</accession>
<feature type="region of interest" description="Disordered" evidence="1">
    <location>
        <begin position="78"/>
        <end position="125"/>
    </location>
</feature>
<feature type="region of interest" description="Disordered" evidence="1">
    <location>
        <begin position="308"/>
        <end position="365"/>
    </location>
</feature>
<proteinExistence type="predicted"/>
<protein>
    <recommendedName>
        <fullName evidence="4">DUF760 domain-containing protein</fullName>
    </recommendedName>
</protein>
<gene>
    <name evidence="2" type="ORF">Rsub_02706</name>
</gene>
<reference evidence="2 3" key="1">
    <citation type="journal article" date="2018" name="Sci. Rep.">
        <title>Raphidocelis subcapitata (=Pseudokirchneriella subcapitata) provides an insight into genome evolution and environmental adaptations in the Sphaeropleales.</title>
        <authorList>
            <person name="Suzuki S."/>
            <person name="Yamaguchi H."/>
            <person name="Nakajima N."/>
            <person name="Kawachi M."/>
        </authorList>
    </citation>
    <scope>NUCLEOTIDE SEQUENCE [LARGE SCALE GENOMIC DNA]</scope>
    <source>
        <strain evidence="2 3">NIES-35</strain>
    </source>
</reference>
<keyword evidence="3" id="KW-1185">Reference proteome</keyword>
<dbReference type="InterPro" id="IPR038925">
    <property type="entry name" value="At3g17800-like"/>
</dbReference>
<feature type="compositionally biased region" description="Low complexity" evidence="1">
    <location>
        <begin position="335"/>
        <end position="347"/>
    </location>
</feature>
<dbReference type="InParanoid" id="A0A2V0NWQ3"/>
<dbReference type="Pfam" id="PF05542">
    <property type="entry name" value="DUF760"/>
    <property type="match status" value="1"/>
</dbReference>
<sequence>MAGAQARPRLLAARVHRPALRSGRTPLLVRAEAGGRPEGSEFGLAPAKPKTPYGEMLQYYLKMQPQLFKAAVEQQLQRLKEERDAREAPPALPAPDAGAGAAPPAAARHPEVPEGDADAAAAAAAAGGGEGGAEMVLYQRMQEVRAREVRATLEDLIYVSILEKFVGLGVEMLPRLDGFVDPGPANLVALTEGVHSREALELVREHLLGVMGPAAGRQFSSELVKMSKFQIAQVYAASVMFGYFLRRVDRRFQLEKALGGAAADAADAGAITAGEAVGIAEPAPGAGAGPAADDAVARLEALFQRAGDVETASDPDTPSDASVYEVGGGDDEADSAAAADAAAARRGSGAGASGSGADAPPPPGALLPVKSALRRYVESFDQATMVDTARVVSAEGAALVERQTAALFGDIKELTRQMQDAVGGGVGSAEELYARIQAAVAGNKIETVTMSVATQRRCVLEAVAFGSFLRDVEGHVGNEYGLLTPLPAPKNLM</sequence>
<dbReference type="InterPro" id="IPR008479">
    <property type="entry name" value="DUF760"/>
</dbReference>
<evidence type="ECO:0000313" key="2">
    <source>
        <dbReference type="EMBL" id="GBF90000.1"/>
    </source>
</evidence>
<comment type="caution">
    <text evidence="2">The sequence shown here is derived from an EMBL/GenBank/DDBJ whole genome shotgun (WGS) entry which is preliminary data.</text>
</comment>
<organism evidence="2 3">
    <name type="scientific">Raphidocelis subcapitata</name>
    <dbReference type="NCBI Taxonomy" id="307507"/>
    <lineage>
        <taxon>Eukaryota</taxon>
        <taxon>Viridiplantae</taxon>
        <taxon>Chlorophyta</taxon>
        <taxon>core chlorophytes</taxon>
        <taxon>Chlorophyceae</taxon>
        <taxon>CS clade</taxon>
        <taxon>Sphaeropleales</taxon>
        <taxon>Selenastraceae</taxon>
        <taxon>Raphidocelis</taxon>
    </lineage>
</organism>
<dbReference type="EMBL" id="BDRX01000014">
    <property type="protein sequence ID" value="GBF90000.1"/>
    <property type="molecule type" value="Genomic_DNA"/>
</dbReference>
<name>A0A2V0NWQ3_9CHLO</name>
<evidence type="ECO:0000313" key="3">
    <source>
        <dbReference type="Proteomes" id="UP000247498"/>
    </source>
</evidence>
<feature type="compositionally biased region" description="Basic and acidic residues" evidence="1">
    <location>
        <begin position="78"/>
        <end position="87"/>
    </location>
</feature>
<dbReference type="OrthoDB" id="25131at2759"/>
<dbReference type="STRING" id="307507.A0A2V0NWQ3"/>
<dbReference type="PANTHER" id="PTHR31808">
    <property type="entry name" value="EXPRESSED PROTEIN"/>
    <property type="match status" value="1"/>
</dbReference>
<dbReference type="AlphaFoldDB" id="A0A2V0NWQ3"/>